<reference evidence="1" key="1">
    <citation type="journal article" date="2018" name="Genome Biol. Evol.">
        <title>Genomics and development of Lentinus tigrinus, a white-rot wood-decaying mushroom with dimorphic fruiting bodies.</title>
        <authorList>
            <person name="Wu B."/>
            <person name="Xu Z."/>
            <person name="Knudson A."/>
            <person name="Carlson A."/>
            <person name="Chen N."/>
            <person name="Kovaka S."/>
            <person name="LaButti K."/>
            <person name="Lipzen A."/>
            <person name="Pennachio C."/>
            <person name="Riley R."/>
            <person name="Schakwitz W."/>
            <person name="Umezawa K."/>
            <person name="Ohm R.A."/>
            <person name="Grigoriev I.V."/>
            <person name="Nagy L.G."/>
            <person name="Gibbons J."/>
            <person name="Hibbett D."/>
        </authorList>
    </citation>
    <scope>NUCLEOTIDE SEQUENCE [LARGE SCALE GENOMIC DNA]</scope>
    <source>
        <strain evidence="1">ALCF2SS1-6</strain>
    </source>
</reference>
<evidence type="ECO:0000313" key="2">
    <source>
        <dbReference type="Proteomes" id="UP000313359"/>
    </source>
</evidence>
<proteinExistence type="predicted"/>
<protein>
    <submittedName>
        <fullName evidence="1">Uncharacterized protein</fullName>
    </submittedName>
</protein>
<dbReference type="STRING" id="1328759.A0A5C2SAW3"/>
<feature type="non-terminal residue" evidence="1">
    <location>
        <position position="1"/>
    </location>
</feature>
<organism evidence="1 2">
    <name type="scientific">Lentinus tigrinus ALCF2SS1-6</name>
    <dbReference type="NCBI Taxonomy" id="1328759"/>
    <lineage>
        <taxon>Eukaryota</taxon>
        <taxon>Fungi</taxon>
        <taxon>Dikarya</taxon>
        <taxon>Basidiomycota</taxon>
        <taxon>Agaricomycotina</taxon>
        <taxon>Agaricomycetes</taxon>
        <taxon>Polyporales</taxon>
        <taxon>Polyporaceae</taxon>
        <taxon>Lentinus</taxon>
    </lineage>
</organism>
<dbReference type="Proteomes" id="UP000313359">
    <property type="component" value="Unassembled WGS sequence"/>
</dbReference>
<gene>
    <name evidence="1" type="ORF">L227DRAFT_488420</name>
</gene>
<feature type="non-terminal residue" evidence="1">
    <location>
        <position position="142"/>
    </location>
</feature>
<evidence type="ECO:0000313" key="1">
    <source>
        <dbReference type="EMBL" id="RPD60880.1"/>
    </source>
</evidence>
<dbReference type="OrthoDB" id="3044497at2759"/>
<sequence length="142" mass="15533">RGVPPEYVQWLRVKLSGRKTRLKFDDYTSDLFDIVSGIDQGCPLSVILYAFYNSDLIDSAHTAEGETAVGSMDDVALIVTGKTFTICHGKVRKFMDRPGGAMDWSTSHNSAYSLDKFGLVNCKAQPKRIGLGPALRLTSGTV</sequence>
<dbReference type="AlphaFoldDB" id="A0A5C2SAW3"/>
<name>A0A5C2SAW3_9APHY</name>
<accession>A0A5C2SAW3</accession>
<keyword evidence="2" id="KW-1185">Reference proteome</keyword>
<dbReference type="EMBL" id="ML122264">
    <property type="protein sequence ID" value="RPD60880.1"/>
    <property type="molecule type" value="Genomic_DNA"/>
</dbReference>